<keyword evidence="1" id="KW-0812">Transmembrane</keyword>
<dbReference type="InterPro" id="IPR032508">
    <property type="entry name" value="FecR_C"/>
</dbReference>
<feature type="domain" description="FecR protein" evidence="2">
    <location>
        <begin position="180"/>
        <end position="272"/>
    </location>
</feature>
<evidence type="ECO:0000259" key="2">
    <source>
        <dbReference type="Pfam" id="PF04773"/>
    </source>
</evidence>
<dbReference type="Gene3D" id="2.60.120.1440">
    <property type="match status" value="1"/>
</dbReference>
<dbReference type="Pfam" id="PF04773">
    <property type="entry name" value="FecR"/>
    <property type="match status" value="1"/>
</dbReference>
<feature type="domain" description="Protein FecR C-terminal" evidence="3">
    <location>
        <begin position="318"/>
        <end position="386"/>
    </location>
</feature>
<evidence type="ECO:0000313" key="4">
    <source>
        <dbReference type="EMBL" id="MBC5623476.1"/>
    </source>
</evidence>
<dbReference type="InterPro" id="IPR012373">
    <property type="entry name" value="Ferrdict_sens_TM"/>
</dbReference>
<evidence type="ECO:0000313" key="5">
    <source>
        <dbReference type="Proteomes" id="UP000646484"/>
    </source>
</evidence>
<keyword evidence="5" id="KW-1185">Reference proteome</keyword>
<feature type="transmembrane region" description="Helical" evidence="1">
    <location>
        <begin position="85"/>
        <end position="106"/>
    </location>
</feature>
<gene>
    <name evidence="4" type="ORF">H8S64_20475</name>
</gene>
<sequence length="388" mass="44062">MNVYNENIVRLIRLYLAGSISDEEKTVLESWVEEREENRCFFKEMLRDNRFASEFPEFRDIDMEKGWSCFLNRTQVRKPKLFTRVLKYVAAVVIPVAIGLAVWLAGKDVTLAPQQIGGVICPGMNKATLILSDGVKVSLGKSEVREIRLEEGRRVRRTEGGLVYEDGGNGKKIELNYNTLQIPKGGEFHLTLSDGTQVTLNSATDLRYPVIFDENERRVFLSGEAYFEVATDSTRPFYVMTDEVQVQVYGTSFNVNTRRPEGIQTVLESGKVGIKAIRSGNECVLKPGELACFDPKDGSMAIRQVDPRQYLAWVKGVFAFEDETLENIMTTLSLWYDVEVFYQTESVKQLHFSGYLGRYKEIQNIFDVITESTGVLFSVKGRTIVISR</sequence>
<dbReference type="Pfam" id="PF16344">
    <property type="entry name" value="FecR_C"/>
    <property type="match status" value="1"/>
</dbReference>
<evidence type="ECO:0000259" key="3">
    <source>
        <dbReference type="Pfam" id="PF16344"/>
    </source>
</evidence>
<dbReference type="Gene3D" id="3.55.50.30">
    <property type="match status" value="1"/>
</dbReference>
<dbReference type="PANTHER" id="PTHR30273">
    <property type="entry name" value="PERIPLASMIC SIGNAL SENSOR AND SIGMA FACTOR ACTIVATOR FECR-RELATED"/>
    <property type="match status" value="1"/>
</dbReference>
<dbReference type="Proteomes" id="UP000646484">
    <property type="component" value="Unassembled WGS sequence"/>
</dbReference>
<keyword evidence="1" id="KW-0472">Membrane</keyword>
<dbReference type="PANTHER" id="PTHR30273:SF2">
    <property type="entry name" value="PROTEIN FECR"/>
    <property type="match status" value="1"/>
</dbReference>
<dbReference type="RefSeq" id="WP_186978519.1">
    <property type="nucleotide sequence ID" value="NZ_JACOOH010000011.1"/>
</dbReference>
<comment type="caution">
    <text evidence="4">The sequence shown here is derived from an EMBL/GenBank/DDBJ whole genome shotgun (WGS) entry which is preliminary data.</text>
</comment>
<organism evidence="4 5">
    <name type="scientific">Butyricimonas hominis</name>
    <dbReference type="NCBI Taxonomy" id="2763032"/>
    <lineage>
        <taxon>Bacteria</taxon>
        <taxon>Pseudomonadati</taxon>
        <taxon>Bacteroidota</taxon>
        <taxon>Bacteroidia</taxon>
        <taxon>Bacteroidales</taxon>
        <taxon>Odoribacteraceae</taxon>
        <taxon>Butyricimonas</taxon>
    </lineage>
</organism>
<accession>A0ABR7D696</accession>
<name>A0ABR7D696_9BACT</name>
<proteinExistence type="predicted"/>
<protein>
    <submittedName>
        <fullName evidence="4">FecR domain-containing protein</fullName>
    </submittedName>
</protein>
<evidence type="ECO:0000256" key="1">
    <source>
        <dbReference type="SAM" id="Phobius"/>
    </source>
</evidence>
<reference evidence="4 5" key="1">
    <citation type="submission" date="2020-08" db="EMBL/GenBank/DDBJ databases">
        <title>Genome public.</title>
        <authorList>
            <person name="Liu C."/>
            <person name="Sun Q."/>
        </authorList>
    </citation>
    <scope>NUCLEOTIDE SEQUENCE [LARGE SCALE GENOMIC DNA]</scope>
    <source>
        <strain evidence="4 5">NSJ-56</strain>
    </source>
</reference>
<keyword evidence="1" id="KW-1133">Transmembrane helix</keyword>
<dbReference type="EMBL" id="JACOOH010000011">
    <property type="protein sequence ID" value="MBC5623476.1"/>
    <property type="molecule type" value="Genomic_DNA"/>
</dbReference>
<dbReference type="InterPro" id="IPR006860">
    <property type="entry name" value="FecR"/>
</dbReference>